<proteinExistence type="predicted"/>
<name>A0A2W4RH37_9GAMM</name>
<organism evidence="1 2">
    <name type="scientific">Candidatus Methylumidiphilus alinenensis</name>
    <dbReference type="NCBI Taxonomy" id="2202197"/>
    <lineage>
        <taxon>Bacteria</taxon>
        <taxon>Pseudomonadati</taxon>
        <taxon>Pseudomonadota</taxon>
        <taxon>Gammaproteobacteria</taxon>
        <taxon>Methylococcales</taxon>
        <taxon>Candidatus Methylumidiphilus</taxon>
    </lineage>
</organism>
<gene>
    <name evidence="1" type="ORF">DM484_06395</name>
</gene>
<dbReference type="EMBL" id="QJPH01000220">
    <property type="protein sequence ID" value="PZN82423.1"/>
    <property type="molecule type" value="Genomic_DNA"/>
</dbReference>
<dbReference type="Proteomes" id="UP000249396">
    <property type="component" value="Unassembled WGS sequence"/>
</dbReference>
<sequence>MQFAREGLGWLLETSVPPNELAGQLANFYFECPPETAHSESHEALDRLLKTRNAIQHKRRSLNSEAQIASACEETYADLVLVLRSLSFLENYNLDYVDSINVKKRRRQLPKFTHGLKRMRGDPGCFRGKDDSSINNILENRSVLFRHSRSGDYLNLDPLLVHEEKAGSAEDLFFFNGMNGSASIHYAACKQGGNFNSSTCVRRDELDEEMQILLNVLAPAKEASHGE</sequence>
<evidence type="ECO:0000313" key="1">
    <source>
        <dbReference type="EMBL" id="PZN82423.1"/>
    </source>
</evidence>
<accession>A0A2W4RH37</accession>
<evidence type="ECO:0000313" key="2">
    <source>
        <dbReference type="Proteomes" id="UP000249396"/>
    </source>
</evidence>
<reference evidence="1 2" key="1">
    <citation type="journal article" date="2018" name="Aquat. Microb. Ecol.">
        <title>Gammaproteobacterial methanotrophs dominate.</title>
        <authorList>
            <person name="Rissanen A.J."/>
            <person name="Saarenheimo J."/>
            <person name="Tiirola M."/>
            <person name="Peura S."/>
            <person name="Aalto S.L."/>
            <person name="Karvinen A."/>
            <person name="Nykanen H."/>
        </authorList>
    </citation>
    <scope>NUCLEOTIDE SEQUENCE [LARGE SCALE GENOMIC DNA]</scope>
    <source>
        <strain evidence="1">AMbin10</strain>
    </source>
</reference>
<protein>
    <submittedName>
        <fullName evidence="1">Uncharacterized protein</fullName>
    </submittedName>
</protein>
<comment type="caution">
    <text evidence="1">The sequence shown here is derived from an EMBL/GenBank/DDBJ whole genome shotgun (WGS) entry which is preliminary data.</text>
</comment>
<dbReference type="AlphaFoldDB" id="A0A2W4RH37"/>